<feature type="domain" description="NTF2" evidence="14">
    <location>
        <begin position="11"/>
        <end position="133"/>
    </location>
</feature>
<reference evidence="16" key="2">
    <citation type="submission" date="2023-03" db="EMBL/GenBank/DDBJ databases">
        <authorList>
            <consortium name="Wellcome Sanger Institute Data Sharing"/>
        </authorList>
    </citation>
    <scope>NUCLEOTIDE SEQUENCE [LARGE SCALE GENOMIC DNA]</scope>
</reference>
<evidence type="ECO:0000256" key="5">
    <source>
        <dbReference type="ARBA" id="ARBA00022499"/>
    </source>
</evidence>
<keyword evidence="8" id="KW-0832">Ubl conjugation</keyword>
<name>A0AAX7UJQ6_ASTCA</name>
<reference evidence="15" key="3">
    <citation type="submission" date="2025-08" db="UniProtKB">
        <authorList>
            <consortium name="Ensembl"/>
        </authorList>
    </citation>
    <scope>IDENTIFICATION</scope>
</reference>
<keyword evidence="3" id="KW-0488">Methylation</keyword>
<dbReference type="PANTHER" id="PTHR10693:SF10">
    <property type="entry name" value="RAS GTPASE-ACTIVATING PROTEIN-BINDING PROTEIN 2"/>
    <property type="match status" value="1"/>
</dbReference>
<keyword evidence="16" id="KW-1185">Reference proteome</keyword>
<feature type="compositionally biased region" description="Basic and acidic residues" evidence="12">
    <location>
        <begin position="203"/>
        <end position="226"/>
    </location>
</feature>
<dbReference type="AlphaFoldDB" id="A0AAX7UJQ6"/>
<evidence type="ECO:0000313" key="15">
    <source>
        <dbReference type="Ensembl" id="ENSACLP00000069225.1"/>
    </source>
</evidence>
<feature type="compositionally biased region" description="Gly residues" evidence="12">
    <location>
        <begin position="401"/>
        <end position="410"/>
    </location>
</feature>
<dbReference type="PROSITE" id="PS50102">
    <property type="entry name" value="RRM"/>
    <property type="match status" value="1"/>
</dbReference>
<evidence type="ECO:0008006" key="17">
    <source>
        <dbReference type="Google" id="ProtNLM"/>
    </source>
</evidence>
<feature type="compositionally biased region" description="Acidic residues" evidence="12">
    <location>
        <begin position="142"/>
        <end position="158"/>
    </location>
</feature>
<evidence type="ECO:0000256" key="11">
    <source>
        <dbReference type="PROSITE-ProRule" id="PRU00176"/>
    </source>
</evidence>
<keyword evidence="10 11" id="KW-0694">RNA-binding</keyword>
<feature type="compositionally biased region" description="Pro residues" evidence="12">
    <location>
        <begin position="228"/>
        <end position="241"/>
    </location>
</feature>
<dbReference type="SMART" id="SM00360">
    <property type="entry name" value="RRM"/>
    <property type="match status" value="1"/>
</dbReference>
<evidence type="ECO:0000256" key="2">
    <source>
        <dbReference type="ARBA" id="ARBA00022448"/>
    </source>
</evidence>
<dbReference type="PROSITE" id="PS50177">
    <property type="entry name" value="NTF2_DOMAIN"/>
    <property type="match status" value="1"/>
</dbReference>
<dbReference type="Proteomes" id="UP000265100">
    <property type="component" value="Chromosome 6"/>
</dbReference>
<dbReference type="GO" id="GO:0010494">
    <property type="term" value="C:cytoplasmic stress granule"/>
    <property type="evidence" value="ECO:0007669"/>
    <property type="project" value="UniProtKB-SubCell"/>
</dbReference>
<dbReference type="FunFam" id="3.10.450.50:FF:000002">
    <property type="entry name" value="Ras GTPase-activating protein-binding protein 2 isoform 1"/>
    <property type="match status" value="1"/>
</dbReference>
<feature type="compositionally biased region" description="Acidic residues" evidence="12">
    <location>
        <begin position="188"/>
        <end position="202"/>
    </location>
</feature>
<sequence>MVMEKPSPLLVGREFVRQYYTLLNKAPDFLHRFYGRNSSYVHGGLDPSGKLAEAVYGQAEIHKKVMSLQFSECHTKIRHVDAHATLSDGVVVQVLGELSNNGQPMRKFMQTFVLAPEGSVANKFYVHNDIFCYEDEVFGDSEAELDEESEEEVEEEPEERPTSPEPLQESPNSSTYYEPHPVSNGVEEPMEEPAPEPEPEPEPEPKVEETKPEVEEKVLEEMEEKAPSPVPVESPPNTLEPPKPRADAKPETQTAPLRPRDQRTRDRPPFTPRGPRSGSRGDSESGDMDSRRIVRYPDSHQLFVGNLPHDIDENELKEFFMTYGTVVELRINTKGVGGKLPNFGFVVFDDSEPVQRILGAKPIMFRGEVRLNVEEKKTRAVRERETRGGDERRDMRRNDRGAGGSRGVVGSGMMRDGRGPPPRGSMAPKPGMGSGRGSSGQGEGRFTTPRR</sequence>
<evidence type="ECO:0000256" key="4">
    <source>
        <dbReference type="ARBA" id="ARBA00022490"/>
    </source>
</evidence>
<dbReference type="SUPFAM" id="SSF54928">
    <property type="entry name" value="RNA-binding domain, RBD"/>
    <property type="match status" value="1"/>
</dbReference>
<evidence type="ECO:0000256" key="1">
    <source>
        <dbReference type="ARBA" id="ARBA00004210"/>
    </source>
</evidence>
<dbReference type="InterPro" id="IPR032710">
    <property type="entry name" value="NTF2-like_dom_sf"/>
</dbReference>
<evidence type="ECO:0000256" key="9">
    <source>
        <dbReference type="ARBA" id="ARBA00022859"/>
    </source>
</evidence>
<evidence type="ECO:0000313" key="16">
    <source>
        <dbReference type="Proteomes" id="UP000265100"/>
    </source>
</evidence>
<dbReference type="Pfam" id="PF02136">
    <property type="entry name" value="NTF2"/>
    <property type="match status" value="1"/>
</dbReference>
<feature type="region of interest" description="Disordered" evidence="12">
    <location>
        <begin position="142"/>
        <end position="290"/>
    </location>
</feature>
<dbReference type="InterPro" id="IPR002075">
    <property type="entry name" value="NTF2_dom"/>
</dbReference>
<dbReference type="Pfam" id="PF00076">
    <property type="entry name" value="RRM_1"/>
    <property type="match status" value="1"/>
</dbReference>
<comment type="subcellular location">
    <subcellularLocation>
        <location evidence="1">Cytoplasm</location>
        <location evidence="1">Stress granule</location>
    </subcellularLocation>
</comment>
<dbReference type="InterPro" id="IPR018222">
    <property type="entry name" value="Nuclear_transport_factor_2_euk"/>
</dbReference>
<dbReference type="InterPro" id="IPR012677">
    <property type="entry name" value="Nucleotide-bd_a/b_plait_sf"/>
</dbReference>
<gene>
    <name evidence="15" type="primary">G3BP2</name>
</gene>
<reference evidence="15" key="4">
    <citation type="submission" date="2025-09" db="UniProtKB">
        <authorList>
            <consortium name="Ensembl"/>
        </authorList>
    </citation>
    <scope>IDENTIFICATION</scope>
</reference>
<dbReference type="PANTHER" id="PTHR10693">
    <property type="entry name" value="RAS GTPASE-ACTIVATING PROTEIN-BINDING PROTEIN"/>
    <property type="match status" value="1"/>
</dbReference>
<keyword evidence="2" id="KW-0813">Transport</keyword>
<dbReference type="InterPro" id="IPR039539">
    <property type="entry name" value="Ras_GTPase_bind_prot"/>
</dbReference>
<dbReference type="CDD" id="cd00780">
    <property type="entry name" value="NTF2"/>
    <property type="match status" value="1"/>
</dbReference>
<dbReference type="InterPro" id="IPR000504">
    <property type="entry name" value="RRM_dom"/>
</dbReference>
<keyword evidence="7" id="KW-0399">Innate immunity</keyword>
<evidence type="ECO:0000256" key="10">
    <source>
        <dbReference type="ARBA" id="ARBA00022884"/>
    </source>
</evidence>
<dbReference type="InterPro" id="IPR035979">
    <property type="entry name" value="RBD_domain_sf"/>
</dbReference>
<feature type="compositionally biased region" description="Gly residues" evidence="12">
    <location>
        <begin position="432"/>
        <end position="443"/>
    </location>
</feature>
<dbReference type="GeneTree" id="ENSGT00390000011365"/>
<dbReference type="GO" id="GO:0003729">
    <property type="term" value="F:mRNA binding"/>
    <property type="evidence" value="ECO:0007669"/>
    <property type="project" value="TreeGrafter"/>
</dbReference>
<keyword evidence="6" id="KW-0597">Phosphoprotein</keyword>
<dbReference type="GO" id="GO:0005829">
    <property type="term" value="C:cytosol"/>
    <property type="evidence" value="ECO:0007669"/>
    <property type="project" value="TreeGrafter"/>
</dbReference>
<evidence type="ECO:0000256" key="6">
    <source>
        <dbReference type="ARBA" id="ARBA00022553"/>
    </source>
</evidence>
<proteinExistence type="predicted"/>
<protein>
    <recommendedName>
        <fullName evidence="17">GTPase activating protein (SH3 domain) binding protein 2</fullName>
    </recommendedName>
</protein>
<dbReference type="GO" id="GO:1990904">
    <property type="term" value="C:ribonucleoprotein complex"/>
    <property type="evidence" value="ECO:0007669"/>
    <property type="project" value="TreeGrafter"/>
</dbReference>
<evidence type="ECO:0000256" key="7">
    <source>
        <dbReference type="ARBA" id="ARBA00022588"/>
    </source>
</evidence>
<feature type="compositionally biased region" description="Basic and acidic residues" evidence="12">
    <location>
        <begin position="258"/>
        <end position="268"/>
    </location>
</feature>
<feature type="domain" description="RRM" evidence="13">
    <location>
        <begin position="300"/>
        <end position="378"/>
    </location>
</feature>
<organism evidence="15 16">
    <name type="scientific">Astatotilapia calliptera</name>
    <name type="common">Eastern happy</name>
    <name type="synonym">Chromis callipterus</name>
    <dbReference type="NCBI Taxonomy" id="8154"/>
    <lineage>
        <taxon>Eukaryota</taxon>
        <taxon>Metazoa</taxon>
        <taxon>Chordata</taxon>
        <taxon>Craniata</taxon>
        <taxon>Vertebrata</taxon>
        <taxon>Euteleostomi</taxon>
        <taxon>Actinopterygii</taxon>
        <taxon>Neopterygii</taxon>
        <taxon>Teleostei</taxon>
        <taxon>Neoteleostei</taxon>
        <taxon>Acanthomorphata</taxon>
        <taxon>Ovalentaria</taxon>
        <taxon>Cichlomorphae</taxon>
        <taxon>Cichliformes</taxon>
        <taxon>Cichlidae</taxon>
        <taxon>African cichlids</taxon>
        <taxon>Pseudocrenilabrinae</taxon>
        <taxon>Haplochromini</taxon>
        <taxon>Astatotilapia</taxon>
    </lineage>
</organism>
<evidence type="ECO:0000259" key="13">
    <source>
        <dbReference type="PROSITE" id="PS50102"/>
    </source>
</evidence>
<dbReference type="FunFam" id="3.30.70.330:FF:000682">
    <property type="entry name" value="Ras GTPase-activating protein-binding protein 2"/>
    <property type="match status" value="1"/>
</dbReference>
<accession>A0AAX7UJQ6</accession>
<dbReference type="Ensembl" id="ENSACLT00000081134.1">
    <property type="protein sequence ID" value="ENSACLP00000069225.1"/>
    <property type="gene ID" value="ENSACLG00000022950.2"/>
</dbReference>
<dbReference type="Gene3D" id="3.10.450.50">
    <property type="match status" value="1"/>
</dbReference>
<feature type="region of interest" description="Disordered" evidence="12">
    <location>
        <begin position="379"/>
        <end position="451"/>
    </location>
</feature>
<dbReference type="SUPFAM" id="SSF54427">
    <property type="entry name" value="NTF2-like"/>
    <property type="match status" value="1"/>
</dbReference>
<evidence type="ECO:0000256" key="12">
    <source>
        <dbReference type="SAM" id="MobiDB-lite"/>
    </source>
</evidence>
<feature type="compositionally biased region" description="Basic and acidic residues" evidence="12">
    <location>
        <begin position="279"/>
        <end position="290"/>
    </location>
</feature>
<keyword evidence="5" id="KW-1017">Isopeptide bond</keyword>
<dbReference type="InterPro" id="IPR034376">
    <property type="entry name" value="G3BP2_RRM"/>
</dbReference>
<evidence type="ECO:0000259" key="14">
    <source>
        <dbReference type="PROSITE" id="PS50177"/>
    </source>
</evidence>
<evidence type="ECO:0000256" key="3">
    <source>
        <dbReference type="ARBA" id="ARBA00022481"/>
    </source>
</evidence>
<feature type="compositionally biased region" description="Basic and acidic residues" evidence="12">
    <location>
        <begin position="379"/>
        <end position="400"/>
    </location>
</feature>
<keyword evidence="9" id="KW-0391">Immunity</keyword>
<reference evidence="15 16" key="1">
    <citation type="submission" date="2018-05" db="EMBL/GenBank/DDBJ databases">
        <authorList>
            <person name="Datahose"/>
        </authorList>
    </citation>
    <scope>NUCLEOTIDE SEQUENCE</scope>
</reference>
<keyword evidence="4" id="KW-0963">Cytoplasm</keyword>
<evidence type="ECO:0000256" key="8">
    <source>
        <dbReference type="ARBA" id="ARBA00022843"/>
    </source>
</evidence>
<dbReference type="CDD" id="cd12464">
    <property type="entry name" value="RRM_G3BP2"/>
    <property type="match status" value="1"/>
</dbReference>
<dbReference type="Gene3D" id="3.30.70.330">
    <property type="match status" value="1"/>
</dbReference>
<dbReference type="GO" id="GO:0045087">
    <property type="term" value="P:innate immune response"/>
    <property type="evidence" value="ECO:0007669"/>
    <property type="project" value="UniProtKB-KW"/>
</dbReference>